<feature type="compositionally biased region" description="Acidic residues" evidence="1">
    <location>
        <begin position="49"/>
        <end position="62"/>
    </location>
</feature>
<evidence type="ECO:0000313" key="2">
    <source>
        <dbReference type="EMBL" id="USN15515.1"/>
    </source>
</evidence>
<dbReference type="EMBL" id="ON529857">
    <property type="protein sequence ID" value="USN15515.1"/>
    <property type="molecule type" value="Genomic_DNA"/>
</dbReference>
<keyword evidence="3" id="KW-1185">Reference proteome</keyword>
<reference evidence="2 3" key="1">
    <citation type="submission" date="2022-05" db="EMBL/GenBank/DDBJ databases">
        <authorList>
            <person name="Friedrich I."/>
            <person name="Poehlein A."/>
            <person name="Schneider D."/>
            <person name="Hertel R."/>
            <person name="Daniel R."/>
        </authorList>
    </citation>
    <scope>NUCLEOTIDE SEQUENCE [LARGE SCALE GENOMIC DNA]</scope>
</reference>
<evidence type="ECO:0000256" key="1">
    <source>
        <dbReference type="SAM" id="MobiDB-lite"/>
    </source>
</evidence>
<name>A0A9E7MSZ2_9CAUD</name>
<feature type="compositionally biased region" description="Acidic residues" evidence="1">
    <location>
        <begin position="79"/>
        <end position="90"/>
    </location>
</feature>
<dbReference type="Proteomes" id="UP001056576">
    <property type="component" value="Segment"/>
</dbReference>
<protein>
    <submittedName>
        <fullName evidence="2">Uncharacterized protein</fullName>
    </submittedName>
</protein>
<sequence length="90" mass="10242">MATERVYSPDLCEPFDVTPSKAQKLVLEQGWSRTPWTRVEVTPTVETVDPTDEEPTEIEALEPEPARGRGRRRRASEDTVSDDDDAPWRS</sequence>
<proteinExistence type="predicted"/>
<evidence type="ECO:0000313" key="3">
    <source>
        <dbReference type="Proteomes" id="UP001056576"/>
    </source>
</evidence>
<feature type="region of interest" description="Disordered" evidence="1">
    <location>
        <begin position="42"/>
        <end position="90"/>
    </location>
</feature>
<organism evidence="2 3">
    <name type="scientific">Brevundimonas phage vB_BpoS-Kikimora</name>
    <dbReference type="NCBI Taxonomy" id="2948601"/>
    <lineage>
        <taxon>Viruses</taxon>
        <taxon>Duplodnaviria</taxon>
        <taxon>Heunggongvirae</taxon>
        <taxon>Uroviricota</taxon>
        <taxon>Caudoviricetes</taxon>
        <taxon>Jeanschmidtviridae</taxon>
        <taxon>Kikimoravirus</taxon>
        <taxon>Kikimoravirus kikimora</taxon>
    </lineage>
</organism>
<gene>
    <name evidence="2" type="ORF">KIKIMORA_03970</name>
</gene>
<accession>A0A9E7MSZ2</accession>